<keyword evidence="3" id="KW-1185">Reference proteome</keyword>
<dbReference type="AlphaFoldDB" id="A0A0J1BAU9"/>
<dbReference type="PATRIC" id="fig|595434.4.peg.4136"/>
<evidence type="ECO:0000259" key="1">
    <source>
        <dbReference type="Pfam" id="PF21831"/>
    </source>
</evidence>
<comment type="caution">
    <text evidence="2">The sequence shown here is derived from an EMBL/GenBank/DDBJ whole genome shotgun (WGS) entry which is preliminary data.</text>
</comment>
<dbReference type="EMBL" id="LECT01000033">
    <property type="protein sequence ID" value="KLU03621.1"/>
    <property type="molecule type" value="Genomic_DNA"/>
</dbReference>
<dbReference type="InterPro" id="IPR054186">
    <property type="entry name" value="DUF6891"/>
</dbReference>
<dbReference type="STRING" id="595434.RISK_004358"/>
<accession>A0A0J1BAU9</accession>
<evidence type="ECO:0000313" key="3">
    <source>
        <dbReference type="Proteomes" id="UP000036367"/>
    </source>
</evidence>
<reference evidence="2" key="1">
    <citation type="submission" date="2015-05" db="EMBL/GenBank/DDBJ databases">
        <title>Permanent draft genome of Rhodopirellula islandicus K833.</title>
        <authorList>
            <person name="Kizina J."/>
            <person name="Richter M."/>
            <person name="Glockner F.O."/>
            <person name="Harder J."/>
        </authorList>
    </citation>
    <scope>NUCLEOTIDE SEQUENCE [LARGE SCALE GENOMIC DNA]</scope>
    <source>
        <strain evidence="2">K833</strain>
    </source>
</reference>
<sequence>MVRSGFYSRDRLLEIFTEEMYAPDELDPAEVSAELDAQFTQYEEEKQSYPPTTDCDRLDAAFKMMNERGVVAIQNAGYTQSDGFEDVGESYNQHPNKESVLGYCFYHGQDLERAVNGVGLYFAFGPVDPADEQTVGIEVGNIVRDSLERNGLAVEWDGTFENRLSVPKLNWQKR</sequence>
<protein>
    <recommendedName>
        <fullName evidence="1">DUF6891 domain-containing protein</fullName>
    </recommendedName>
</protein>
<dbReference type="Pfam" id="PF21831">
    <property type="entry name" value="DUF6891"/>
    <property type="match status" value="1"/>
</dbReference>
<organism evidence="2 3">
    <name type="scientific">Rhodopirellula islandica</name>
    <dbReference type="NCBI Taxonomy" id="595434"/>
    <lineage>
        <taxon>Bacteria</taxon>
        <taxon>Pseudomonadati</taxon>
        <taxon>Planctomycetota</taxon>
        <taxon>Planctomycetia</taxon>
        <taxon>Pirellulales</taxon>
        <taxon>Pirellulaceae</taxon>
        <taxon>Rhodopirellula</taxon>
    </lineage>
</organism>
<evidence type="ECO:0000313" key="2">
    <source>
        <dbReference type="EMBL" id="KLU03621.1"/>
    </source>
</evidence>
<feature type="domain" description="DUF6891" evidence="1">
    <location>
        <begin position="1"/>
        <end position="174"/>
    </location>
</feature>
<dbReference type="Proteomes" id="UP000036367">
    <property type="component" value="Unassembled WGS sequence"/>
</dbReference>
<gene>
    <name evidence="2" type="ORF">RISK_004358</name>
</gene>
<name>A0A0J1BAU9_RHOIS</name>
<proteinExistence type="predicted"/>